<dbReference type="OrthoDB" id="621114at2"/>
<accession>A0A4V2MKW1</accession>
<sequence length="396" mass="44746">MNMRKILNTVLILLFALSGCKQEKEYVSLIEDVAPGQVSNIRVERLPGSAKIFYTLPSDASLRYVRAEYEIRPGELKEAKSSNYTNYILVDGFPNTEEHEVKLYAVSNGEKSSAPVTVKVTPLTPPLQEVYSTLEFKETFGGVVVTFQNQGEASVAVTLFTPNASGQMTEVDTYYSKSKNPKFYSRGFENVKRKFGAVVRDRWGNLSDTAFVELTPVFEELIPKPFQTYNLPTDTYEAHLSGHTVDKLWDNITGPVSEVGLHTKPGAGMPQHFSFDLKVKAKLSRYKLFHRGSPKLYAYRLGAPRKWEIWGSNNPDPQGSWTGWVKLMDCESYKPSGSPVGINTDEDNLYASTNGEDFTFPDDAPAVRYLRVKVLETWDLLDYIYLSELTFWGKRE</sequence>
<dbReference type="Pfam" id="PF16391">
    <property type="entry name" value="DUF5000"/>
    <property type="match status" value="1"/>
</dbReference>
<evidence type="ECO:0000259" key="2">
    <source>
        <dbReference type="Pfam" id="PF16391"/>
    </source>
</evidence>
<protein>
    <submittedName>
        <fullName evidence="4">DUF4959 domain-containing protein</fullName>
    </submittedName>
</protein>
<feature type="domain" description="DUF5000" evidence="2">
    <location>
        <begin position="249"/>
        <end position="393"/>
    </location>
</feature>
<name>A0A4V2MKW1_9SPHI</name>
<comment type="caution">
    <text evidence="4">The sequence shown here is derived from an EMBL/GenBank/DDBJ whole genome shotgun (WGS) entry which is preliminary data.</text>
</comment>
<dbReference type="AlphaFoldDB" id="A0A4V2MKW1"/>
<dbReference type="PROSITE" id="PS51257">
    <property type="entry name" value="PROKAR_LIPOPROTEIN"/>
    <property type="match status" value="1"/>
</dbReference>
<proteinExistence type="predicted"/>
<evidence type="ECO:0000313" key="4">
    <source>
        <dbReference type="EMBL" id="TCC99796.1"/>
    </source>
</evidence>
<dbReference type="Pfam" id="PF16323">
    <property type="entry name" value="DUF4959"/>
    <property type="match status" value="1"/>
</dbReference>
<dbReference type="Pfam" id="PF17166">
    <property type="entry name" value="DUF5126"/>
    <property type="match status" value="1"/>
</dbReference>
<feature type="domain" description="DUF4959" evidence="1">
    <location>
        <begin position="19"/>
        <end position="122"/>
    </location>
</feature>
<evidence type="ECO:0000259" key="1">
    <source>
        <dbReference type="Pfam" id="PF16323"/>
    </source>
</evidence>
<dbReference type="InterPro" id="IPR033431">
    <property type="entry name" value="DUF5126"/>
</dbReference>
<feature type="domain" description="DUF5126" evidence="3">
    <location>
        <begin position="123"/>
        <end position="225"/>
    </location>
</feature>
<evidence type="ECO:0000313" key="5">
    <source>
        <dbReference type="Proteomes" id="UP000293347"/>
    </source>
</evidence>
<keyword evidence="5" id="KW-1185">Reference proteome</keyword>
<dbReference type="InterPro" id="IPR032527">
    <property type="entry name" value="DUF4959"/>
</dbReference>
<organism evidence="4 5">
    <name type="scientific">Pedobacter psychroterrae</name>
    <dbReference type="NCBI Taxonomy" id="2530453"/>
    <lineage>
        <taxon>Bacteria</taxon>
        <taxon>Pseudomonadati</taxon>
        <taxon>Bacteroidota</taxon>
        <taxon>Sphingobacteriia</taxon>
        <taxon>Sphingobacteriales</taxon>
        <taxon>Sphingobacteriaceae</taxon>
        <taxon>Pedobacter</taxon>
    </lineage>
</organism>
<dbReference type="Proteomes" id="UP000293347">
    <property type="component" value="Unassembled WGS sequence"/>
</dbReference>
<evidence type="ECO:0000259" key="3">
    <source>
        <dbReference type="Pfam" id="PF17166"/>
    </source>
</evidence>
<dbReference type="Gene3D" id="2.60.120.260">
    <property type="entry name" value="Galactose-binding domain-like"/>
    <property type="match status" value="1"/>
</dbReference>
<gene>
    <name evidence="4" type="ORF">EZ437_16270</name>
</gene>
<dbReference type="EMBL" id="SJSL01000005">
    <property type="protein sequence ID" value="TCC99796.1"/>
    <property type="molecule type" value="Genomic_DNA"/>
</dbReference>
<reference evidence="4 5" key="1">
    <citation type="submission" date="2019-02" db="EMBL/GenBank/DDBJ databases">
        <title>Pedobacter sp. RP-1-14 sp. nov., isolated from Arctic soil.</title>
        <authorList>
            <person name="Dahal R.H."/>
        </authorList>
    </citation>
    <scope>NUCLEOTIDE SEQUENCE [LARGE SCALE GENOMIC DNA]</scope>
    <source>
        <strain evidence="4 5">RP-1-14</strain>
    </source>
</reference>
<dbReference type="InterPro" id="IPR032164">
    <property type="entry name" value="DUF5000"/>
</dbReference>